<evidence type="ECO:0000313" key="2">
    <source>
        <dbReference type="Proteomes" id="UP000050867"/>
    </source>
</evidence>
<dbReference type="EMBL" id="LLZU01000018">
    <property type="protein sequence ID" value="KRV48803.1"/>
    <property type="molecule type" value="Genomic_DNA"/>
</dbReference>
<organism evidence="1 2">
    <name type="scientific">Wenjunlia vitaminophila</name>
    <name type="common">Streptomyces vitaminophilus</name>
    <dbReference type="NCBI Taxonomy" id="76728"/>
    <lineage>
        <taxon>Bacteria</taxon>
        <taxon>Bacillati</taxon>
        <taxon>Actinomycetota</taxon>
        <taxon>Actinomycetes</taxon>
        <taxon>Kitasatosporales</taxon>
        <taxon>Streptomycetaceae</taxon>
        <taxon>Wenjunlia</taxon>
    </lineage>
</organism>
<dbReference type="AlphaFoldDB" id="A0A0T6LRP9"/>
<dbReference type="RefSeq" id="WP_058032872.1">
    <property type="nucleotide sequence ID" value="NZ_LLZU01000018.1"/>
</dbReference>
<evidence type="ECO:0000313" key="1">
    <source>
        <dbReference type="EMBL" id="KRV48803.1"/>
    </source>
</evidence>
<sequence length="75" mass="8590">MNRLAAGQQPLKDHCPECGKRCYASRTAARKAARVLYPGDAMCAYRCPSGWWHYGHRAPYWRRGRNPAGLRRGTR</sequence>
<dbReference type="Proteomes" id="UP000050867">
    <property type="component" value="Unassembled WGS sequence"/>
</dbReference>
<proteinExistence type="predicted"/>
<gene>
    <name evidence="1" type="ORF">AQ490_23325</name>
</gene>
<name>A0A0T6LRP9_WENVI</name>
<reference evidence="1 2" key="1">
    <citation type="submission" date="2015-10" db="EMBL/GenBank/DDBJ databases">
        <title>Draft genome sequence of pyrrolomycin-producing Streptomyces vitaminophilus.</title>
        <authorList>
            <person name="Graham D.E."/>
            <person name="Mahan K.M."/>
            <person name="Klingeman D.M."/>
            <person name="Hettich R.L."/>
            <person name="Parry R.J."/>
        </authorList>
    </citation>
    <scope>NUCLEOTIDE SEQUENCE [LARGE SCALE GENOMIC DNA]</scope>
    <source>
        <strain evidence="1 2">ATCC 31673</strain>
    </source>
</reference>
<keyword evidence="2" id="KW-1185">Reference proteome</keyword>
<comment type="caution">
    <text evidence="1">The sequence shown here is derived from an EMBL/GenBank/DDBJ whole genome shotgun (WGS) entry which is preliminary data.</text>
</comment>
<dbReference type="STRING" id="76728.AQ490_23325"/>
<accession>A0A0T6LRP9</accession>
<protein>
    <submittedName>
        <fullName evidence="1">Uncharacterized protein</fullName>
    </submittedName>
</protein>